<evidence type="ECO:0000256" key="1">
    <source>
        <dbReference type="ARBA" id="ARBA00010333"/>
    </source>
</evidence>
<organism evidence="5 6">
    <name type="scientific">Pseudomonas agarici</name>
    <dbReference type="NCBI Taxonomy" id="46677"/>
    <lineage>
        <taxon>Bacteria</taxon>
        <taxon>Pseudomonadati</taxon>
        <taxon>Pseudomonadota</taxon>
        <taxon>Gammaproteobacteria</taxon>
        <taxon>Pseudomonadales</taxon>
        <taxon>Pseudomonadaceae</taxon>
        <taxon>Pseudomonas</taxon>
    </lineage>
</organism>
<dbReference type="EMBL" id="CP014135">
    <property type="protein sequence ID" value="AMB86519.1"/>
    <property type="molecule type" value="Genomic_DNA"/>
</dbReference>
<dbReference type="SMART" id="SM00079">
    <property type="entry name" value="PBPe"/>
    <property type="match status" value="1"/>
</dbReference>
<accession>A0A0X1T3S6</accession>
<evidence type="ECO:0000256" key="2">
    <source>
        <dbReference type="ARBA" id="ARBA00022729"/>
    </source>
</evidence>
<proteinExistence type="inferred from homology"/>
<evidence type="ECO:0000313" key="6">
    <source>
        <dbReference type="Proteomes" id="UP000063229"/>
    </source>
</evidence>
<dbReference type="STRING" id="46677.AWM79_14890"/>
<dbReference type="OrthoDB" id="9768183at2"/>
<dbReference type="Gene3D" id="3.40.190.10">
    <property type="entry name" value="Periplasmic binding protein-like II"/>
    <property type="match status" value="2"/>
</dbReference>
<dbReference type="SUPFAM" id="SSF53850">
    <property type="entry name" value="Periplasmic binding protein-like II"/>
    <property type="match status" value="1"/>
</dbReference>
<dbReference type="GO" id="GO:0015276">
    <property type="term" value="F:ligand-gated monoatomic ion channel activity"/>
    <property type="evidence" value="ECO:0007669"/>
    <property type="project" value="InterPro"/>
</dbReference>
<evidence type="ECO:0000259" key="4">
    <source>
        <dbReference type="SMART" id="SM00079"/>
    </source>
</evidence>
<gene>
    <name evidence="5" type="ORF">AWM79_14890</name>
</gene>
<evidence type="ECO:0000259" key="3">
    <source>
        <dbReference type="SMART" id="SM00062"/>
    </source>
</evidence>
<feature type="domain" description="Ionotropic glutamate receptor C-terminal" evidence="4">
    <location>
        <begin position="35"/>
        <end position="258"/>
    </location>
</feature>
<sequence length="266" mass="29605">MTKRYLSILLLGAATLFHACWLQAGAIEEAVKRGSLKVGTNPTYMPFQMTDKLGRIVGFEIDLLHEMSKSLGVKLELLPSSYPQLIPDLLAGKTDLVASGMTLTQERNLRLNFSDPFIVVGQTLLIPLGLADKVQSFEDLNESGYRIRVKAGTTGEIVARRMIGNAQLVSYATEEEGVQDVINGKADAFIHDAPYNLVAVNKLGQGKLLCLEQPFTYEPLAFGLKKGDHDSLNWINHFLHQIAEDGTYDRIHDKWFKETAWLAEID</sequence>
<dbReference type="Proteomes" id="UP000063229">
    <property type="component" value="Chromosome"/>
</dbReference>
<dbReference type="InterPro" id="IPR001638">
    <property type="entry name" value="Solute-binding_3/MltF_N"/>
</dbReference>
<dbReference type="PANTHER" id="PTHR35936:SF38">
    <property type="entry name" value="GLUTAMINE-BINDING PERIPLASMIC PROTEIN"/>
    <property type="match status" value="1"/>
</dbReference>
<keyword evidence="6" id="KW-1185">Reference proteome</keyword>
<comment type="similarity">
    <text evidence="1">Belongs to the bacterial solute-binding protein 3 family.</text>
</comment>
<dbReference type="RefSeq" id="WP_017132453.1">
    <property type="nucleotide sequence ID" value="NZ_CP014135.1"/>
</dbReference>
<evidence type="ECO:0000313" key="5">
    <source>
        <dbReference type="EMBL" id="AMB86519.1"/>
    </source>
</evidence>
<dbReference type="InterPro" id="IPR001320">
    <property type="entry name" value="Iontro_rcpt_C"/>
</dbReference>
<dbReference type="GO" id="GO:0016020">
    <property type="term" value="C:membrane"/>
    <property type="evidence" value="ECO:0007669"/>
    <property type="project" value="InterPro"/>
</dbReference>
<name>A0A0X1T3S6_PSEAA</name>
<dbReference type="AlphaFoldDB" id="A0A0X1T3S6"/>
<dbReference type="CDD" id="cd13629">
    <property type="entry name" value="PBP2_Dsm1740"/>
    <property type="match status" value="1"/>
</dbReference>
<feature type="domain" description="Solute-binding protein family 3/N-terminal" evidence="3">
    <location>
        <begin position="35"/>
        <end position="259"/>
    </location>
</feature>
<dbReference type="Pfam" id="PF00497">
    <property type="entry name" value="SBP_bac_3"/>
    <property type="match status" value="1"/>
</dbReference>
<dbReference type="SMART" id="SM00062">
    <property type="entry name" value="PBPb"/>
    <property type="match status" value="1"/>
</dbReference>
<dbReference type="PANTHER" id="PTHR35936">
    <property type="entry name" value="MEMBRANE-BOUND LYTIC MUREIN TRANSGLYCOSYLASE F"/>
    <property type="match status" value="1"/>
</dbReference>
<protein>
    <submittedName>
        <fullName evidence="5">Amino acid ABC transporter substrate-binding protein</fullName>
    </submittedName>
</protein>
<dbReference type="KEGG" id="pagb:AWM79_14890"/>
<keyword evidence="2" id="KW-0732">Signal</keyword>
<reference evidence="5 6" key="1">
    <citation type="submission" date="2016-01" db="EMBL/GenBank/DDBJ databases">
        <authorList>
            <person name="McClelland M."/>
            <person name="Jain A."/>
            <person name="Saraogi P."/>
            <person name="Mendelson R."/>
            <person name="Westerman R."/>
            <person name="SanMiguel P."/>
            <person name="Csonka L."/>
        </authorList>
    </citation>
    <scope>NUCLEOTIDE SEQUENCE [LARGE SCALE GENOMIC DNA]</scope>
    <source>
        <strain evidence="5 6">NCPPB 2472</strain>
    </source>
</reference>